<keyword evidence="6 7" id="KW-0720">Serine protease</keyword>
<protein>
    <recommendedName>
        <fullName evidence="7">Dipeptidyl-peptidase</fullName>
        <ecNumber evidence="7">3.4.14.-</ecNumber>
    </recommendedName>
</protein>
<evidence type="ECO:0000256" key="4">
    <source>
        <dbReference type="ARBA" id="ARBA00022729"/>
    </source>
</evidence>
<keyword evidence="4 7" id="KW-0732">Signal</keyword>
<dbReference type="Gene3D" id="2.40.10.10">
    <property type="entry name" value="Trypsin-like serine proteases"/>
    <property type="match status" value="1"/>
</dbReference>
<evidence type="ECO:0000256" key="7">
    <source>
        <dbReference type="RuleBase" id="RU366067"/>
    </source>
</evidence>
<dbReference type="InterPro" id="IPR043504">
    <property type="entry name" value="Peptidase_S1_PA_chymotrypsin"/>
</dbReference>
<name>A0A1M7KFC2_9FLAO</name>
<dbReference type="InterPro" id="IPR019500">
    <property type="entry name" value="Pep_S46"/>
</dbReference>
<gene>
    <name evidence="8" type="ORF">SAMN05444366_3781</name>
</gene>
<accession>A0A1M7KFC2</accession>
<evidence type="ECO:0000256" key="1">
    <source>
        <dbReference type="ARBA" id="ARBA00010491"/>
    </source>
</evidence>
<dbReference type="PANTHER" id="PTHR38469:SF1">
    <property type="entry name" value="PERIPLASMIC PEPTIDASE SUBFAMILY S1B"/>
    <property type="match status" value="1"/>
</dbReference>
<keyword evidence="2 7" id="KW-0031">Aminopeptidase</keyword>
<dbReference type="GO" id="GO:0006508">
    <property type="term" value="P:proteolysis"/>
    <property type="evidence" value="ECO:0007669"/>
    <property type="project" value="UniProtKB-KW"/>
</dbReference>
<dbReference type="GO" id="GO:0070009">
    <property type="term" value="F:serine-type aminopeptidase activity"/>
    <property type="evidence" value="ECO:0007669"/>
    <property type="project" value="UniProtKB-UniRule"/>
</dbReference>
<dbReference type="InterPro" id="IPR009003">
    <property type="entry name" value="Peptidase_S1_PA"/>
</dbReference>
<dbReference type="EMBL" id="FRBY01000005">
    <property type="protein sequence ID" value="SHM64004.1"/>
    <property type="molecule type" value="Genomic_DNA"/>
</dbReference>
<comment type="function">
    <text evidence="7">Catalyzes the removal of dipeptides from the N-terminus of oligopeptides.</text>
</comment>
<feature type="chain" id="PRO_5023156982" description="Dipeptidyl-peptidase" evidence="7">
    <location>
        <begin position="31"/>
        <end position="725"/>
    </location>
</feature>
<reference evidence="9" key="1">
    <citation type="submission" date="2016-11" db="EMBL/GenBank/DDBJ databases">
        <authorList>
            <person name="Varghese N."/>
            <person name="Submissions S."/>
        </authorList>
    </citation>
    <scope>NUCLEOTIDE SEQUENCE [LARGE SCALE GENOMIC DNA]</scope>
    <source>
        <strain evidence="9">DSM 1811</strain>
    </source>
</reference>
<sequence>MRYIRKTKQNNMKKIVLFLTMCLMAFPARADEGMWFLMFIERLNHRDMEKMGLQLTAEEIYSINHHSLKDAIVQFNGGCTAEIVSKDGLVLTNHHCGYNAIAELSTAEQNYLKDGFWAKERSAEMKPKSLYVRFFVRMDDVSKRILSKVNNTMTETERNKIIQQEIALIEKENNEGGKYTVSVRPFFQGNEYYYFVYQDYTDVRLVGTPPESVGKFGGDTDNWEWPRQTGDFSMFRVYADKAGNPATYSKENVPLQPKHYLPVSIKGVKENDFAMILGYPGRTNRWMPAGGIEQNVKFAYPAWVEGAKTGMDQMKKYMDKDATVRLQYASKYASTANYWKNRQGMIDALTKAGTAETKSAQEDKFYEWAAKPANKEKYENVIPTINDYYKETNLKARHDNYLSQVLRTSGYATAPASLGNALIAYYNENDAKKAEMLPKINAMIDNIYGDFYAPLEKDVLTAQLNLYAAKAAEYGLAPQVAKMKAANNGDFTADVTKATEISYFTSKEKVLAFMADPKPLAIVHDPLYIISNDLMTKYRAKTDDQAKADDGFAIAYRKLVEGLRESKLNAIQYPDANSTLRLTYGKVRALPADPRNDAKINNYTTMESMVKKYKAGDQEFDLPARLLELNKAKDFGQYADKAGYMPVNFLTDNDITGGNSGSPVLNGKGELIGIAFDGNIEAMAGDVIFDPKLQRTINVDIRYVLWIIDKYAGAKNIIDELTIVK</sequence>
<evidence type="ECO:0000313" key="9">
    <source>
        <dbReference type="Proteomes" id="UP000184121"/>
    </source>
</evidence>
<organism evidence="8 9">
    <name type="scientific">Flavobacterium saccharophilum</name>
    <dbReference type="NCBI Taxonomy" id="29534"/>
    <lineage>
        <taxon>Bacteria</taxon>
        <taxon>Pseudomonadati</taxon>
        <taxon>Bacteroidota</taxon>
        <taxon>Flavobacteriia</taxon>
        <taxon>Flavobacteriales</taxon>
        <taxon>Flavobacteriaceae</taxon>
        <taxon>Flavobacterium</taxon>
    </lineage>
</organism>
<keyword evidence="3 7" id="KW-0645">Protease</keyword>
<evidence type="ECO:0000256" key="5">
    <source>
        <dbReference type="ARBA" id="ARBA00022801"/>
    </source>
</evidence>
<dbReference type="Proteomes" id="UP000184121">
    <property type="component" value="Unassembled WGS sequence"/>
</dbReference>
<keyword evidence="5 7" id="KW-0378">Hydrolase</keyword>
<evidence type="ECO:0000256" key="6">
    <source>
        <dbReference type="ARBA" id="ARBA00022825"/>
    </source>
</evidence>
<evidence type="ECO:0000256" key="2">
    <source>
        <dbReference type="ARBA" id="ARBA00022438"/>
    </source>
</evidence>
<dbReference type="GO" id="GO:0043171">
    <property type="term" value="P:peptide catabolic process"/>
    <property type="evidence" value="ECO:0007669"/>
    <property type="project" value="UniProtKB-UniRule"/>
</dbReference>
<keyword evidence="9" id="KW-1185">Reference proteome</keyword>
<dbReference type="GO" id="GO:0008239">
    <property type="term" value="F:dipeptidyl-peptidase activity"/>
    <property type="evidence" value="ECO:0007669"/>
    <property type="project" value="UniProtKB-UniRule"/>
</dbReference>
<dbReference type="STRING" id="29534.SAMN05444366_3781"/>
<dbReference type="EC" id="3.4.14.-" evidence="7"/>
<dbReference type="AlphaFoldDB" id="A0A1M7KFC2"/>
<dbReference type="Pfam" id="PF10459">
    <property type="entry name" value="Peptidase_S46"/>
    <property type="match status" value="1"/>
</dbReference>
<comment type="similarity">
    <text evidence="1 7">Belongs to the peptidase S46 family.</text>
</comment>
<feature type="signal peptide" evidence="7">
    <location>
        <begin position="1"/>
        <end position="30"/>
    </location>
</feature>
<evidence type="ECO:0000313" key="8">
    <source>
        <dbReference type="EMBL" id="SHM64004.1"/>
    </source>
</evidence>
<dbReference type="PANTHER" id="PTHR38469">
    <property type="entry name" value="PERIPLASMIC PEPTIDASE SUBFAMILY S1B"/>
    <property type="match status" value="1"/>
</dbReference>
<proteinExistence type="inferred from homology"/>
<evidence type="ECO:0000256" key="3">
    <source>
        <dbReference type="ARBA" id="ARBA00022670"/>
    </source>
</evidence>
<dbReference type="SUPFAM" id="SSF50494">
    <property type="entry name" value="Trypsin-like serine proteases"/>
    <property type="match status" value="1"/>
</dbReference>